<dbReference type="RefSeq" id="WP_018082279.1">
    <property type="nucleotide sequence ID" value="NZ_AQWM01000012.1"/>
</dbReference>
<gene>
    <name evidence="2" type="ORF">ABENE_09425</name>
</gene>
<dbReference type="Proteomes" id="UP000017837">
    <property type="component" value="Unassembled WGS sequence"/>
</dbReference>
<dbReference type="eggNOG" id="ENOG502Z7K9">
    <property type="taxonomic scope" value="Bacteria"/>
</dbReference>
<dbReference type="InterPro" id="IPR000560">
    <property type="entry name" value="His_Pase_clade-2"/>
</dbReference>
<feature type="chain" id="PRO_5004726683" evidence="1">
    <location>
        <begin position="28"/>
        <end position="403"/>
    </location>
</feature>
<dbReference type="PATRIC" id="fig|1121022.4.peg.1900"/>
<organism evidence="2 3">
    <name type="scientific">Asticcacaulis benevestitus DSM 16100 = ATCC BAA-896</name>
    <dbReference type="NCBI Taxonomy" id="1121022"/>
    <lineage>
        <taxon>Bacteria</taxon>
        <taxon>Pseudomonadati</taxon>
        <taxon>Pseudomonadota</taxon>
        <taxon>Alphaproteobacteria</taxon>
        <taxon>Caulobacterales</taxon>
        <taxon>Caulobacteraceae</taxon>
        <taxon>Asticcacaulis</taxon>
    </lineage>
</organism>
<dbReference type="STRING" id="1121022.GCA_000376105_02615"/>
<feature type="signal peptide" evidence="1">
    <location>
        <begin position="1"/>
        <end position="27"/>
    </location>
</feature>
<dbReference type="Gene3D" id="3.40.50.1240">
    <property type="entry name" value="Phosphoglycerate mutase-like"/>
    <property type="match status" value="2"/>
</dbReference>
<evidence type="ECO:0000313" key="2">
    <source>
        <dbReference type="EMBL" id="ESQ91843.1"/>
    </source>
</evidence>
<dbReference type="Pfam" id="PF00328">
    <property type="entry name" value="His_Phos_2"/>
    <property type="match status" value="2"/>
</dbReference>
<proteinExistence type="predicted"/>
<dbReference type="InterPro" id="IPR029033">
    <property type="entry name" value="His_PPase_superfam"/>
</dbReference>
<comment type="caution">
    <text evidence="2">The sequence shown here is derived from an EMBL/GenBank/DDBJ whole genome shotgun (WGS) entry which is preliminary data.</text>
</comment>
<dbReference type="EMBL" id="AWGB01000015">
    <property type="protein sequence ID" value="ESQ91843.1"/>
    <property type="molecule type" value="Genomic_DNA"/>
</dbReference>
<accession>V4RKL6</accession>
<sequence length="403" mass="43137">MTPSRILTFATLFACLAVVTPCSTASAKENTFTLERVVILMRHGIKRPNNDPPLPKRFTDQAWPVWSVPPAGLTPHGEQAIARIADFDRLTYAGLLGSDCPPAGAVRVIADTDQRTIRTAEVYASTVFKGCDVRVEHAGEGHADAHFSPFNEDVASPPLDRKAFMDEALTSGGMAAIDKAHHVDYALLSEVLNLKDLPGCQIDKVCSLSDMPSVLDVSGRDPKVSGALKTASSLSQILMLEYANGFPMDEVGWGKVSESQITALSALHAEEFRLIARPKAVATYASGGLLKDIEAALFGPDASPYTLLVGHDGNIAYVGGALGLHWQAQGFAADDPPPGGALIFELWRDGAGEAFVRVRFRSSSLEGMRNLTHLKRAASTRIPMPLCDVKAECSAATFKALIP</sequence>
<reference evidence="2 3" key="1">
    <citation type="journal article" date="2014" name="Nature">
        <title>Sequential evolution of bacterial morphology by co-option of a developmental regulator.</title>
        <authorList>
            <person name="Jiang C."/>
            <person name="Brown P.J."/>
            <person name="Ducret A."/>
            <person name="Brun Y.V."/>
        </authorList>
    </citation>
    <scope>NUCLEOTIDE SEQUENCE [LARGE SCALE GENOMIC DNA]</scope>
    <source>
        <strain evidence="2 3">DSM 16100</strain>
    </source>
</reference>
<dbReference type="AlphaFoldDB" id="V4RKL6"/>
<evidence type="ECO:0000313" key="3">
    <source>
        <dbReference type="Proteomes" id="UP000017837"/>
    </source>
</evidence>
<dbReference type="SUPFAM" id="SSF53254">
    <property type="entry name" value="Phosphoglycerate mutase-like"/>
    <property type="match status" value="1"/>
</dbReference>
<evidence type="ECO:0000256" key="1">
    <source>
        <dbReference type="SAM" id="SignalP"/>
    </source>
</evidence>
<keyword evidence="3" id="KW-1185">Reference proteome</keyword>
<name>V4RKL6_9CAUL</name>
<protein>
    <submittedName>
        <fullName evidence="2">Uncharacterized protein</fullName>
    </submittedName>
</protein>
<keyword evidence="1" id="KW-0732">Signal</keyword>
<dbReference type="OrthoDB" id="395886at2"/>
<dbReference type="CDD" id="cd07061">
    <property type="entry name" value="HP_HAP_like"/>
    <property type="match status" value="1"/>
</dbReference>